<evidence type="ECO:0000313" key="3">
    <source>
        <dbReference type="Proteomes" id="UP000199476"/>
    </source>
</evidence>
<dbReference type="PRINTS" id="PR00702">
    <property type="entry name" value="ACRIFLAVINRP"/>
</dbReference>
<dbReference type="STRING" id="321763.SAMN04488692_12916"/>
<dbReference type="PANTHER" id="PTHR32063">
    <property type="match status" value="1"/>
</dbReference>
<feature type="transmembrane region" description="Helical" evidence="1">
    <location>
        <begin position="12"/>
        <end position="29"/>
    </location>
</feature>
<feature type="transmembrane region" description="Helical" evidence="1">
    <location>
        <begin position="427"/>
        <end position="447"/>
    </location>
</feature>
<feature type="transmembrane region" description="Helical" evidence="1">
    <location>
        <begin position="356"/>
        <end position="376"/>
    </location>
</feature>
<dbReference type="Gene3D" id="3.30.70.1320">
    <property type="entry name" value="Multidrug efflux transporter AcrB pore domain like"/>
    <property type="match status" value="1"/>
</dbReference>
<accession>A0A1G9SJ88</accession>
<reference evidence="2 3" key="1">
    <citation type="submission" date="2016-10" db="EMBL/GenBank/DDBJ databases">
        <authorList>
            <person name="de Groot N.N."/>
        </authorList>
    </citation>
    <scope>NUCLEOTIDE SEQUENCE [LARGE SCALE GENOMIC DNA]</scope>
    <source>
        <strain evidence="2 3">SLAS-1</strain>
    </source>
</reference>
<proteinExistence type="predicted"/>
<feature type="transmembrane region" description="Helical" evidence="1">
    <location>
        <begin position="459"/>
        <end position="478"/>
    </location>
</feature>
<keyword evidence="3" id="KW-1185">Reference proteome</keyword>
<evidence type="ECO:0000256" key="1">
    <source>
        <dbReference type="SAM" id="Phobius"/>
    </source>
</evidence>
<gene>
    <name evidence="2" type="ORF">SAMN04488692_12916</name>
</gene>
<dbReference type="AlphaFoldDB" id="A0A1G9SJ88"/>
<dbReference type="SUPFAM" id="SSF82714">
    <property type="entry name" value="Multidrug efflux transporter AcrB TolC docking domain, DN and DC subdomains"/>
    <property type="match status" value="2"/>
</dbReference>
<keyword evidence="1" id="KW-0812">Transmembrane</keyword>
<feature type="transmembrane region" description="Helical" evidence="1">
    <location>
        <begin position="991"/>
        <end position="1015"/>
    </location>
</feature>
<dbReference type="Proteomes" id="UP000199476">
    <property type="component" value="Unassembled WGS sequence"/>
</dbReference>
<dbReference type="Pfam" id="PF00873">
    <property type="entry name" value="ACR_tran"/>
    <property type="match status" value="1"/>
</dbReference>
<feature type="transmembrane region" description="Helical" evidence="1">
    <location>
        <begin position="960"/>
        <end position="979"/>
    </location>
</feature>
<keyword evidence="1" id="KW-0472">Membrane</keyword>
<dbReference type="PANTHER" id="PTHR32063:SF0">
    <property type="entry name" value="SWARMING MOTILITY PROTEIN SWRC"/>
    <property type="match status" value="1"/>
</dbReference>
<dbReference type="Gene3D" id="3.30.70.1430">
    <property type="entry name" value="Multidrug efflux transporter AcrB pore domain"/>
    <property type="match status" value="2"/>
</dbReference>
<dbReference type="OrthoDB" id="9757876at2"/>
<keyword evidence="1" id="KW-1133">Transmembrane helix</keyword>
<feature type="transmembrane region" description="Helical" evidence="1">
    <location>
        <begin position="912"/>
        <end position="939"/>
    </location>
</feature>
<evidence type="ECO:0000313" key="2">
    <source>
        <dbReference type="EMBL" id="SDM35471.1"/>
    </source>
</evidence>
<dbReference type="SUPFAM" id="SSF82693">
    <property type="entry name" value="Multidrug efflux transporter AcrB pore domain, PN1, PN2, PC1 and PC2 subdomains"/>
    <property type="match status" value="3"/>
</dbReference>
<sequence>MKLSKLAVDRPIFTIMVILIIMFLGFIGVRELGLDLYPDIEFPVVAVMTEYEGATPEEVENLVTRPIEDATSSVDGIEDVNSTSNPGQSFVINQFEFGTDLDFAQLDVREQIDMIRGVLPDDAEDPMIFTFDPQQLPIATYGFTGERDTLELTNWAEDNLEPRLERLPGIASVDVTGGLDREVHVDVDQDSLHGYGLTLTDLTEKLQSENVKRSGGDIEIGRKEMLTETDGEFDSVDEIRDLHLNDMGLQLSQVAEVIDGESETEQYARVDGVEGIGLSIQSESGANTVLAARRLQEEIADIEENLLADDMSLQNIYDESEFIVDAINNLARDAFIGGLMAVIVLYIFMRSIKTTLIVGLAMPISIVATFVLMYFGDLTFNLMSLGGLALGIGMLVDNAIVVIENIYRMRQNNVESRLAATRGSGEVASAITASTLTTASVFLPVVFIEGIASELFTELSMTVAFSLFASLLVALTLIPMMASRLMNGATSGGKRHLEKFDRVGGRVKNIYGRFINLALDYRFVVVGAVAVLFAASLLLFPRIGAEFMPDMDEGEIRVDIELPQGTVLSETRSVALDVEDYICEEIEEVDIVFSGIGMGAGQALIFGGGGASHEASIDVSLVGQAQRERETSEIAAEIRSFTEDIPRADISVTEVEGGAGGGGPGEGAPVELTVYGSDLELLEEITDELALVVEDVEGAVDVNTSMDEGSPEVAVDVDRNRSADLGVPASLIAQTVNTGVDGDVATMYRVDDDEHDVNVRLAEGGRESLNELRSLRVASENAGMVELRELANIYQTEGPVSIDRENRERTATVTADLHERDLGGVIEDIEAELDGVNIPEDYRVEITGEAEDMAEAFGDLGYAMILAIVLIYMIMAAQFESLLHPFTIMFTVPMAIIGVLAGLFLTGHSISIVSIIGMIMLIGIVVNNAIVLVDYVNILRSRGQTRREALVNAGKIRLRPIMMTALTTMLALTPLALGIGEGAEAQAPMGVVVIGGLFTATFLTLVFLPVVYSLIDGADDKIKGLIWN</sequence>
<dbReference type="GO" id="GO:0042910">
    <property type="term" value="F:xenobiotic transmembrane transporter activity"/>
    <property type="evidence" value="ECO:0007669"/>
    <property type="project" value="TreeGrafter"/>
</dbReference>
<dbReference type="Gene3D" id="1.20.1640.10">
    <property type="entry name" value="Multidrug efflux transporter AcrB transmembrane domain"/>
    <property type="match status" value="2"/>
</dbReference>
<dbReference type="EMBL" id="FNGO01000029">
    <property type="protein sequence ID" value="SDM35471.1"/>
    <property type="molecule type" value="Genomic_DNA"/>
</dbReference>
<dbReference type="InterPro" id="IPR001036">
    <property type="entry name" value="Acrflvin-R"/>
</dbReference>
<dbReference type="SUPFAM" id="SSF82866">
    <property type="entry name" value="Multidrug efflux transporter AcrB transmembrane domain"/>
    <property type="match status" value="2"/>
</dbReference>
<feature type="transmembrane region" description="Helical" evidence="1">
    <location>
        <begin position="382"/>
        <end position="407"/>
    </location>
</feature>
<dbReference type="Gene3D" id="3.30.70.1440">
    <property type="entry name" value="Multidrug efflux transporter AcrB pore domain"/>
    <property type="match status" value="1"/>
</dbReference>
<feature type="transmembrane region" description="Helical" evidence="1">
    <location>
        <begin position="521"/>
        <end position="540"/>
    </location>
</feature>
<feature type="transmembrane region" description="Helical" evidence="1">
    <location>
        <begin position="886"/>
        <end position="906"/>
    </location>
</feature>
<name>A0A1G9SJ88_9FIRM</name>
<dbReference type="InterPro" id="IPR027463">
    <property type="entry name" value="AcrB_DN_DC_subdom"/>
</dbReference>
<dbReference type="Gene3D" id="3.30.2090.10">
    <property type="entry name" value="Multidrug efflux transporter AcrB TolC docking domain, DN and DC subdomains"/>
    <property type="match status" value="2"/>
</dbReference>
<feature type="transmembrane region" description="Helical" evidence="1">
    <location>
        <begin position="860"/>
        <end position="879"/>
    </location>
</feature>
<dbReference type="GO" id="GO:0005886">
    <property type="term" value="C:plasma membrane"/>
    <property type="evidence" value="ECO:0007669"/>
    <property type="project" value="TreeGrafter"/>
</dbReference>
<dbReference type="RefSeq" id="WP_089761926.1">
    <property type="nucleotide sequence ID" value="NZ_FNGO01000029.1"/>
</dbReference>
<protein>
    <submittedName>
        <fullName evidence="2">Hydrophobic/amphiphilic exporter-1, HAE1 family</fullName>
    </submittedName>
</protein>
<feature type="transmembrane region" description="Helical" evidence="1">
    <location>
        <begin position="330"/>
        <end position="349"/>
    </location>
</feature>
<organism evidence="2 3">
    <name type="scientific">Halarsenatibacter silvermanii</name>
    <dbReference type="NCBI Taxonomy" id="321763"/>
    <lineage>
        <taxon>Bacteria</taxon>
        <taxon>Bacillati</taxon>
        <taxon>Bacillota</taxon>
        <taxon>Clostridia</taxon>
        <taxon>Halanaerobiales</taxon>
        <taxon>Halarsenatibacteraceae</taxon>
        <taxon>Halarsenatibacter</taxon>
    </lineage>
</organism>